<dbReference type="Gene3D" id="1.10.10.10">
    <property type="entry name" value="Winged helix-like DNA-binding domain superfamily/Winged helix DNA-binding domain"/>
    <property type="match status" value="1"/>
</dbReference>
<keyword evidence="3" id="KW-0804">Transcription</keyword>
<dbReference type="RefSeq" id="WP_207107616.1">
    <property type="nucleotide sequence ID" value="NZ_JAFLVR010000012.1"/>
</dbReference>
<dbReference type="InterPro" id="IPR001867">
    <property type="entry name" value="OmpR/PhoB-type_DNA-bd"/>
</dbReference>
<evidence type="ECO:0000256" key="2">
    <source>
        <dbReference type="ARBA" id="ARBA00023125"/>
    </source>
</evidence>
<comment type="caution">
    <text evidence="6">The sequence shown here is derived from an EMBL/GenBank/DDBJ whole genome shotgun (WGS) entry which is preliminary data.</text>
</comment>
<dbReference type="Pfam" id="PF00486">
    <property type="entry name" value="Trans_reg_C"/>
    <property type="match status" value="1"/>
</dbReference>
<evidence type="ECO:0000256" key="3">
    <source>
        <dbReference type="ARBA" id="ARBA00023163"/>
    </source>
</evidence>
<dbReference type="EMBL" id="JAFLVR010000012">
    <property type="protein sequence ID" value="MBO0451836.1"/>
    <property type="molecule type" value="Genomic_DNA"/>
</dbReference>
<evidence type="ECO:0000256" key="4">
    <source>
        <dbReference type="PROSITE-ProRule" id="PRU01091"/>
    </source>
</evidence>
<evidence type="ECO:0000313" key="6">
    <source>
        <dbReference type="EMBL" id="MBO0451836.1"/>
    </source>
</evidence>
<dbReference type="Proteomes" id="UP000664495">
    <property type="component" value="Unassembled WGS sequence"/>
</dbReference>
<evidence type="ECO:0000256" key="1">
    <source>
        <dbReference type="ARBA" id="ARBA00023015"/>
    </source>
</evidence>
<dbReference type="SMART" id="SM00862">
    <property type="entry name" value="Trans_reg_C"/>
    <property type="match status" value="1"/>
</dbReference>
<accession>A0ABS3HEF9</accession>
<gene>
    <name evidence="6" type="ORF">JZO85_06110</name>
</gene>
<organism evidence="6 7">
    <name type="scientific">Candidatus Enterococcus murrayae</name>
    <dbReference type="NCBI Taxonomy" id="2815321"/>
    <lineage>
        <taxon>Bacteria</taxon>
        <taxon>Bacillati</taxon>
        <taxon>Bacillota</taxon>
        <taxon>Bacilli</taxon>
        <taxon>Lactobacillales</taxon>
        <taxon>Enterococcaceae</taxon>
        <taxon>Enterococcus</taxon>
    </lineage>
</organism>
<keyword evidence="2 4" id="KW-0238">DNA-binding</keyword>
<evidence type="ECO:0000313" key="7">
    <source>
        <dbReference type="Proteomes" id="UP000664495"/>
    </source>
</evidence>
<name>A0ABS3HEF9_9ENTE</name>
<proteinExistence type="predicted"/>
<feature type="DNA-binding region" description="OmpR/PhoB-type" evidence="4">
    <location>
        <begin position="126"/>
        <end position="227"/>
    </location>
</feature>
<evidence type="ECO:0000259" key="5">
    <source>
        <dbReference type="PROSITE" id="PS51755"/>
    </source>
</evidence>
<keyword evidence="7" id="KW-1185">Reference proteome</keyword>
<dbReference type="PROSITE" id="PS51755">
    <property type="entry name" value="OMPR_PHOB"/>
    <property type="match status" value="1"/>
</dbReference>
<dbReference type="SUPFAM" id="SSF46894">
    <property type="entry name" value="C-terminal effector domain of the bipartite response regulators"/>
    <property type="match status" value="1"/>
</dbReference>
<dbReference type="InterPro" id="IPR016032">
    <property type="entry name" value="Sig_transdc_resp-reg_C-effctor"/>
</dbReference>
<sequence length="242" mass="27419">MTKILILTKNSLAEQDLQSALQRLNDEVYCSSSLLYQAADCLELIQHFSVIILSDTISTLELVDCLPILLKSGRKIVRKGDRELIKSGEYSWMLEDIDDWIDAETPTAELVEVIARNNVSEKKESQQENQISLNKMNAKGLSEIKCQHFISGLSSNERKVLLQLYKAESKTVAREDFCQSLWESAPTNSNLSQLSSLINRIKIKIEEVGFEKSELQTVWGKGYRMGLTIHSFLAKNEFGVRS</sequence>
<dbReference type="InterPro" id="IPR036388">
    <property type="entry name" value="WH-like_DNA-bd_sf"/>
</dbReference>
<keyword evidence="1" id="KW-0805">Transcription regulation</keyword>
<reference evidence="6 7" key="1">
    <citation type="submission" date="2021-03" db="EMBL/GenBank/DDBJ databases">
        <title>Enterococcal diversity collection.</title>
        <authorList>
            <person name="Gilmore M.S."/>
            <person name="Schwartzman J."/>
            <person name="Van Tyne D."/>
            <person name="Martin M."/>
            <person name="Earl A.M."/>
            <person name="Manson A.L."/>
            <person name="Straub T."/>
            <person name="Salamzade R."/>
            <person name="Saavedra J."/>
            <person name="Lebreton F."/>
            <person name="Prichula J."/>
            <person name="Schaufler K."/>
            <person name="Gaca A."/>
            <person name="Sgardioli B."/>
            <person name="Wagenaar J."/>
            <person name="Strong T."/>
        </authorList>
    </citation>
    <scope>NUCLEOTIDE SEQUENCE [LARGE SCALE GENOMIC DNA]</scope>
    <source>
        <strain evidence="6 7">MJM16</strain>
    </source>
</reference>
<feature type="domain" description="OmpR/PhoB-type" evidence="5">
    <location>
        <begin position="126"/>
        <end position="227"/>
    </location>
</feature>
<protein>
    <submittedName>
        <fullName evidence="6">Winged helix-turn-helix domain-containing protein</fullName>
    </submittedName>
</protein>